<name>A0AAE0YSP0_9GAST</name>
<dbReference type="AlphaFoldDB" id="A0AAE0YSP0"/>
<organism evidence="1 2">
    <name type="scientific">Elysia crispata</name>
    <name type="common">lettuce slug</name>
    <dbReference type="NCBI Taxonomy" id="231223"/>
    <lineage>
        <taxon>Eukaryota</taxon>
        <taxon>Metazoa</taxon>
        <taxon>Spiralia</taxon>
        <taxon>Lophotrochozoa</taxon>
        <taxon>Mollusca</taxon>
        <taxon>Gastropoda</taxon>
        <taxon>Heterobranchia</taxon>
        <taxon>Euthyneura</taxon>
        <taxon>Panpulmonata</taxon>
        <taxon>Sacoglossa</taxon>
        <taxon>Placobranchoidea</taxon>
        <taxon>Plakobranchidae</taxon>
        <taxon>Elysia</taxon>
    </lineage>
</organism>
<dbReference type="EMBL" id="JAWDGP010005492">
    <property type="protein sequence ID" value="KAK3756589.1"/>
    <property type="molecule type" value="Genomic_DNA"/>
</dbReference>
<protein>
    <submittedName>
        <fullName evidence="1">Uncharacterized protein</fullName>
    </submittedName>
</protein>
<evidence type="ECO:0000313" key="1">
    <source>
        <dbReference type="EMBL" id="KAK3756589.1"/>
    </source>
</evidence>
<keyword evidence="2" id="KW-1185">Reference proteome</keyword>
<dbReference type="Proteomes" id="UP001283361">
    <property type="component" value="Unassembled WGS sequence"/>
</dbReference>
<gene>
    <name evidence="1" type="ORF">RRG08_045101</name>
</gene>
<sequence>MPHKICVSPGGQAVNITPSNPQALSDKGFNPKCPHLAESRSQQLQQLYIFMGLSFSRPKMDVRIKSGRLGDLTSSPGARRPGVVLGKPSFNVIENWKQNLVLNLKLKYTSRLITGVFQKLMIL</sequence>
<accession>A0AAE0YSP0</accession>
<evidence type="ECO:0000313" key="2">
    <source>
        <dbReference type="Proteomes" id="UP001283361"/>
    </source>
</evidence>
<proteinExistence type="predicted"/>
<reference evidence="1" key="1">
    <citation type="journal article" date="2023" name="G3 (Bethesda)">
        <title>A reference genome for the long-term kleptoplast-retaining sea slug Elysia crispata morphotype clarki.</title>
        <authorList>
            <person name="Eastman K.E."/>
            <person name="Pendleton A.L."/>
            <person name="Shaikh M.A."/>
            <person name="Suttiyut T."/>
            <person name="Ogas R."/>
            <person name="Tomko P."/>
            <person name="Gavelis G."/>
            <person name="Widhalm J.R."/>
            <person name="Wisecaver J.H."/>
        </authorList>
    </citation>
    <scope>NUCLEOTIDE SEQUENCE</scope>
    <source>
        <strain evidence="1">ECLA1</strain>
    </source>
</reference>
<comment type="caution">
    <text evidence="1">The sequence shown here is derived from an EMBL/GenBank/DDBJ whole genome shotgun (WGS) entry which is preliminary data.</text>
</comment>